<dbReference type="Proteomes" id="UP000199497">
    <property type="component" value="Unassembled WGS sequence"/>
</dbReference>
<dbReference type="RefSeq" id="WP_092604091.1">
    <property type="nucleotide sequence ID" value="NZ_FNJR01000014.1"/>
</dbReference>
<feature type="region of interest" description="Disordered" evidence="1">
    <location>
        <begin position="17"/>
        <end position="41"/>
    </location>
</feature>
<dbReference type="InterPro" id="IPR043917">
    <property type="entry name" value="DUF5753"/>
</dbReference>
<dbReference type="EMBL" id="FNJR01000014">
    <property type="protein sequence ID" value="SDP92989.1"/>
    <property type="molecule type" value="Genomic_DNA"/>
</dbReference>
<feature type="domain" description="DUF5753" evidence="3">
    <location>
        <begin position="13"/>
        <end position="167"/>
    </location>
</feature>
<evidence type="ECO:0000313" key="5">
    <source>
        <dbReference type="Proteomes" id="UP000199497"/>
    </source>
</evidence>
<keyword evidence="5" id="KW-1185">Reference proteome</keyword>
<protein>
    <recommendedName>
        <fullName evidence="6">DUF397 domain-containing protein</fullName>
    </recommendedName>
</protein>
<evidence type="ECO:0000256" key="1">
    <source>
        <dbReference type="SAM" id="MobiDB-lite"/>
    </source>
</evidence>
<gene>
    <name evidence="4" type="ORF">SAMN04487905_1143</name>
</gene>
<evidence type="ECO:0000259" key="2">
    <source>
        <dbReference type="Pfam" id="PF04149"/>
    </source>
</evidence>
<proteinExistence type="predicted"/>
<dbReference type="Pfam" id="PF19054">
    <property type="entry name" value="DUF5753"/>
    <property type="match status" value="1"/>
</dbReference>
<dbReference type="Pfam" id="PF04149">
    <property type="entry name" value="DUF397"/>
    <property type="match status" value="1"/>
</dbReference>
<organism evidence="4 5">
    <name type="scientific">Actinopolyspora xinjiangensis</name>
    <dbReference type="NCBI Taxonomy" id="405564"/>
    <lineage>
        <taxon>Bacteria</taxon>
        <taxon>Bacillati</taxon>
        <taxon>Actinomycetota</taxon>
        <taxon>Actinomycetes</taxon>
        <taxon>Actinopolysporales</taxon>
        <taxon>Actinopolysporaceae</taxon>
        <taxon>Actinopolyspora</taxon>
    </lineage>
</organism>
<sequence length="246" mass="27443">MITLLIEGVRASCTLSPGPMRTSDYTSEVVQGGQQSDSDLEYKVESRGRRQQELTRSTDPPHTWVVIDECALDRRVGDTATMRDQLEHLVELAELDNVQIQICPASVGPHPGLTGTFEILHFPIPENPGVVYVETRVRAVWFEDKPEIDQYTQVMNDLRALANTPEEPKKPLREKLKELQTMRFTAHVRQTSSYSNDDQGCVEVALTSDAVGIRDTKDRAGGTLTVTPAAWGGFVERLKTGDYDRG</sequence>
<evidence type="ECO:0008006" key="6">
    <source>
        <dbReference type="Google" id="ProtNLM"/>
    </source>
</evidence>
<feature type="domain" description="DUF397" evidence="2">
    <location>
        <begin position="191"/>
        <end position="239"/>
    </location>
</feature>
<dbReference type="STRING" id="405564.SAMN04487905_1143"/>
<dbReference type="AlphaFoldDB" id="A0A1H0WQR7"/>
<accession>A0A1H0WQR7</accession>
<evidence type="ECO:0000259" key="3">
    <source>
        <dbReference type="Pfam" id="PF19054"/>
    </source>
</evidence>
<dbReference type="InterPro" id="IPR007278">
    <property type="entry name" value="DUF397"/>
</dbReference>
<evidence type="ECO:0000313" key="4">
    <source>
        <dbReference type="EMBL" id="SDP92989.1"/>
    </source>
</evidence>
<feature type="compositionally biased region" description="Polar residues" evidence="1">
    <location>
        <begin position="23"/>
        <end position="37"/>
    </location>
</feature>
<dbReference type="OrthoDB" id="4562195at2"/>
<reference evidence="5" key="1">
    <citation type="submission" date="2016-10" db="EMBL/GenBank/DDBJ databases">
        <authorList>
            <person name="Varghese N."/>
            <person name="Submissions S."/>
        </authorList>
    </citation>
    <scope>NUCLEOTIDE SEQUENCE [LARGE SCALE GENOMIC DNA]</scope>
    <source>
        <strain evidence="5">DSM 46732</strain>
    </source>
</reference>
<name>A0A1H0WQR7_9ACTN</name>